<dbReference type="PANTHER" id="PTHR44390">
    <property type="entry name" value="CENTROSOMAL PROTEIN OF 41 KDA"/>
    <property type="match status" value="1"/>
</dbReference>
<evidence type="ECO:0000256" key="4">
    <source>
        <dbReference type="ARBA" id="ARBA00022490"/>
    </source>
</evidence>
<evidence type="ECO:0000256" key="7">
    <source>
        <dbReference type="ARBA" id="ARBA00023069"/>
    </source>
</evidence>
<keyword evidence="4" id="KW-0963">Cytoplasm</keyword>
<gene>
    <name evidence="13" type="primary">LOC106464778</name>
</gene>
<protein>
    <submittedName>
        <fullName evidence="13">Centrosomal protein of 41 kDa-like</fullName>
    </submittedName>
</protein>
<evidence type="ECO:0000259" key="11">
    <source>
        <dbReference type="PROSITE" id="PS50206"/>
    </source>
</evidence>
<evidence type="ECO:0000256" key="10">
    <source>
        <dbReference type="ARBA" id="ARBA00038465"/>
    </source>
</evidence>
<keyword evidence="12" id="KW-1185">Reference proteome</keyword>
<feature type="domain" description="Rhodanese" evidence="11">
    <location>
        <begin position="168"/>
        <end position="260"/>
    </location>
</feature>
<evidence type="ECO:0000256" key="8">
    <source>
        <dbReference type="ARBA" id="ARBA00023212"/>
    </source>
</evidence>
<evidence type="ECO:0000256" key="5">
    <source>
        <dbReference type="ARBA" id="ARBA00022794"/>
    </source>
</evidence>
<keyword evidence="6" id="KW-0653">Protein transport</keyword>
<dbReference type="PROSITE" id="PS50206">
    <property type="entry name" value="RHODANESE_3"/>
    <property type="match status" value="1"/>
</dbReference>
<dbReference type="RefSeq" id="XP_022248284.1">
    <property type="nucleotide sequence ID" value="XM_022392576.1"/>
</dbReference>
<evidence type="ECO:0000256" key="1">
    <source>
        <dbReference type="ARBA" id="ARBA00004120"/>
    </source>
</evidence>
<accession>A0ABM1SXC8</accession>
<dbReference type="Pfam" id="PF00581">
    <property type="entry name" value="Rhodanese"/>
    <property type="match status" value="1"/>
</dbReference>
<dbReference type="SUPFAM" id="SSF52821">
    <property type="entry name" value="Rhodanese/Cell cycle control phosphatase"/>
    <property type="match status" value="1"/>
</dbReference>
<evidence type="ECO:0000313" key="13">
    <source>
        <dbReference type="RefSeq" id="XP_022248284.1"/>
    </source>
</evidence>
<dbReference type="Gene3D" id="3.40.250.10">
    <property type="entry name" value="Rhodanese-like domain"/>
    <property type="match status" value="1"/>
</dbReference>
<evidence type="ECO:0000256" key="2">
    <source>
        <dbReference type="ARBA" id="ARBA00004300"/>
    </source>
</evidence>
<dbReference type="InterPro" id="IPR036873">
    <property type="entry name" value="Rhodanese-like_dom_sf"/>
</dbReference>
<evidence type="ECO:0000256" key="9">
    <source>
        <dbReference type="ARBA" id="ARBA00023273"/>
    </source>
</evidence>
<dbReference type="PANTHER" id="PTHR44390:SF1">
    <property type="entry name" value="CENTROSOMAL PROTEIN OF 41 KDA"/>
    <property type="match status" value="1"/>
</dbReference>
<sequence>MSSMARLAYGYKKKPDRDAVLNKKVPENPRYRHVRAVVDSGSSVRKYVERMQEIQKNVKYKKGEIFKRIKLSTFVTLVIEVAKELQQQATENNREFNDVTLARDETSYGNSPGVQQYSSAQSEVSELDTTRSTFQSVISGVGELDLRKGVKNSREYNPVLLDAASLPYVLLDVRDRDAYKECHINIAKNYPYTMLSRSCNYETKELLDFKNRPCKIIVIYDEDETIAPNVASTLVQRGYDNVFLLSGGLKLAALKFPQGLIVGTLPKSCIPQRNSPAKKRMTLSARSSISNNEPSTPKLNSLLQLGHSTKNHLTSADIDLLQVYLDRFLISATASTCPSMYSQSQTITPSTVKSVDIRSGVVNAHRLPGRPKPWK</sequence>
<keyword evidence="5" id="KW-0970">Cilium biogenesis/degradation</keyword>
<dbReference type="GeneID" id="106464778"/>
<evidence type="ECO:0000256" key="6">
    <source>
        <dbReference type="ARBA" id="ARBA00022927"/>
    </source>
</evidence>
<name>A0ABM1SXC8_LIMPO</name>
<reference evidence="13" key="1">
    <citation type="submission" date="2025-08" db="UniProtKB">
        <authorList>
            <consortium name="RefSeq"/>
        </authorList>
    </citation>
    <scope>IDENTIFICATION</scope>
    <source>
        <tissue evidence="13">Muscle</tissue>
    </source>
</reference>
<evidence type="ECO:0000256" key="3">
    <source>
        <dbReference type="ARBA" id="ARBA00022448"/>
    </source>
</evidence>
<dbReference type="SMART" id="SM00450">
    <property type="entry name" value="RHOD"/>
    <property type="match status" value="1"/>
</dbReference>
<organism evidence="12 13">
    <name type="scientific">Limulus polyphemus</name>
    <name type="common">Atlantic horseshoe crab</name>
    <dbReference type="NCBI Taxonomy" id="6850"/>
    <lineage>
        <taxon>Eukaryota</taxon>
        <taxon>Metazoa</taxon>
        <taxon>Ecdysozoa</taxon>
        <taxon>Arthropoda</taxon>
        <taxon>Chelicerata</taxon>
        <taxon>Merostomata</taxon>
        <taxon>Xiphosura</taxon>
        <taxon>Limulidae</taxon>
        <taxon>Limulus</taxon>
    </lineage>
</organism>
<evidence type="ECO:0000313" key="12">
    <source>
        <dbReference type="Proteomes" id="UP000694941"/>
    </source>
</evidence>
<keyword evidence="7" id="KW-0969">Cilium</keyword>
<dbReference type="InterPro" id="IPR001763">
    <property type="entry name" value="Rhodanese-like_dom"/>
</dbReference>
<proteinExistence type="inferred from homology"/>
<dbReference type="Proteomes" id="UP000694941">
    <property type="component" value="Unplaced"/>
</dbReference>
<comment type="subcellular location">
    <subcellularLocation>
        <location evidence="1">Cytoplasm</location>
        <location evidence="1">Cytoskeleton</location>
        <location evidence="1">Cilium basal body</location>
    </subcellularLocation>
    <subcellularLocation>
        <location evidence="2">Cytoplasm</location>
        <location evidence="2">Cytoskeleton</location>
        <location evidence="2">Microtubule organizing center</location>
        <location evidence="2">Centrosome</location>
    </subcellularLocation>
</comment>
<keyword evidence="3" id="KW-0813">Transport</keyword>
<keyword evidence="9" id="KW-0966">Cell projection</keyword>
<dbReference type="InterPro" id="IPR051889">
    <property type="entry name" value="CEP41"/>
</dbReference>
<dbReference type="CDD" id="cd00158">
    <property type="entry name" value="RHOD"/>
    <property type="match status" value="1"/>
</dbReference>
<keyword evidence="8" id="KW-0206">Cytoskeleton</keyword>
<comment type="similarity">
    <text evidence="10">Belongs to the CEP41 family.</text>
</comment>